<comment type="subcellular location">
    <subcellularLocation>
        <location evidence="1">Membrane</location>
        <topology evidence="1">Multi-pass membrane protein</topology>
    </subcellularLocation>
</comment>
<evidence type="ECO:0000313" key="7">
    <source>
        <dbReference type="Proteomes" id="UP000001449"/>
    </source>
</evidence>
<proteinExistence type="predicted"/>
<evidence type="ECO:0000256" key="3">
    <source>
        <dbReference type="ARBA" id="ARBA00022989"/>
    </source>
</evidence>
<evidence type="ECO:0000256" key="2">
    <source>
        <dbReference type="ARBA" id="ARBA00022692"/>
    </source>
</evidence>
<feature type="transmembrane region" description="Helical" evidence="5">
    <location>
        <begin position="201"/>
        <end position="225"/>
    </location>
</feature>
<dbReference type="GO" id="GO:0016020">
    <property type="term" value="C:membrane"/>
    <property type="evidence" value="ECO:0000318"/>
    <property type="project" value="GO_Central"/>
</dbReference>
<name>B8CDJ2_THAPS</name>
<dbReference type="RefSeq" id="XP_002294255.1">
    <property type="nucleotide sequence ID" value="XM_002294219.1"/>
</dbReference>
<dbReference type="GeneID" id="7450261"/>
<protein>
    <submittedName>
        <fullName evidence="6">Uncharacterized protein</fullName>
    </submittedName>
</protein>
<feature type="non-terminal residue" evidence="6">
    <location>
        <position position="1"/>
    </location>
</feature>
<dbReference type="InParanoid" id="B8CDJ2"/>
<keyword evidence="4 5" id="KW-0472">Membrane</keyword>
<feature type="transmembrane region" description="Helical" evidence="5">
    <location>
        <begin position="6"/>
        <end position="28"/>
    </location>
</feature>
<gene>
    <name evidence="6" type="ORF">THAPSDRAFT_30149</name>
</gene>
<dbReference type="eggNOG" id="KOG2641">
    <property type="taxonomic scope" value="Eukaryota"/>
</dbReference>
<feature type="transmembrane region" description="Helical" evidence="5">
    <location>
        <begin position="132"/>
        <end position="154"/>
    </location>
</feature>
<dbReference type="Pfam" id="PF03619">
    <property type="entry name" value="Solute_trans_a"/>
    <property type="match status" value="1"/>
</dbReference>
<dbReference type="OMA" id="CIKLIVM"/>
<keyword evidence="3 5" id="KW-1133">Transmembrane helix</keyword>
<evidence type="ECO:0000313" key="6">
    <source>
        <dbReference type="EMBL" id="EED88610.1"/>
    </source>
</evidence>
<dbReference type="HOGENOM" id="CLU_012923_1_3_1"/>
<feature type="transmembrane region" description="Helical" evidence="5">
    <location>
        <begin position="245"/>
        <end position="265"/>
    </location>
</feature>
<evidence type="ECO:0000256" key="5">
    <source>
        <dbReference type="SAM" id="Phobius"/>
    </source>
</evidence>
<dbReference type="GO" id="GO:0022857">
    <property type="term" value="F:transmembrane transporter activity"/>
    <property type="evidence" value="ECO:0000318"/>
    <property type="project" value="GO_Central"/>
</dbReference>
<keyword evidence="7" id="KW-1185">Reference proteome</keyword>
<evidence type="ECO:0000256" key="1">
    <source>
        <dbReference type="ARBA" id="ARBA00004141"/>
    </source>
</evidence>
<evidence type="ECO:0000256" key="4">
    <source>
        <dbReference type="ARBA" id="ARBA00023136"/>
    </source>
</evidence>
<keyword evidence="2 5" id="KW-0812">Transmembrane</keyword>
<dbReference type="EMBL" id="CM000650">
    <property type="protein sequence ID" value="EED88610.1"/>
    <property type="molecule type" value="Genomic_DNA"/>
</dbReference>
<dbReference type="Proteomes" id="UP000001449">
    <property type="component" value="Chromosome 15"/>
</dbReference>
<dbReference type="PaxDb" id="35128-Thaps30149"/>
<accession>B8CDJ2</accession>
<dbReference type="PANTHER" id="PTHR23423">
    <property type="entry name" value="ORGANIC SOLUTE TRANSPORTER-RELATED"/>
    <property type="match status" value="1"/>
</dbReference>
<sequence length="270" mass="31153">MLYFVAGVFVLITVPITVQGIVQHLVNWYMPQVQKFVVRILFMVPIFSIQAWFSLFFHGAYGYIRAFRELYEAFVLASFVYYIIELLGGEDQLALTLRRKDAQIGSHPCPFRVICEEWQMGRQFMMNCKYGVLQYVLVKIISTIAVVALSSKGLFHQGEWSWTSGYGYIAVAMNVSIAYALYCLVKLYYATKDDLRDWNPVAKFLCIKGVIFFTFWQGFAIQVLYSVGVIKGIGDWDPVHVVDGIADFLICFEMVFFAILHRYAFPHTDY</sequence>
<organism evidence="6 7">
    <name type="scientific">Thalassiosira pseudonana</name>
    <name type="common">Marine diatom</name>
    <name type="synonym">Cyclotella nana</name>
    <dbReference type="NCBI Taxonomy" id="35128"/>
    <lineage>
        <taxon>Eukaryota</taxon>
        <taxon>Sar</taxon>
        <taxon>Stramenopiles</taxon>
        <taxon>Ochrophyta</taxon>
        <taxon>Bacillariophyta</taxon>
        <taxon>Coscinodiscophyceae</taxon>
        <taxon>Thalassiosirophycidae</taxon>
        <taxon>Thalassiosirales</taxon>
        <taxon>Thalassiosiraceae</taxon>
        <taxon>Thalassiosira</taxon>
    </lineage>
</organism>
<feature type="transmembrane region" description="Helical" evidence="5">
    <location>
        <begin position="166"/>
        <end position="189"/>
    </location>
</feature>
<dbReference type="SMART" id="SM01417">
    <property type="entry name" value="Solute_trans_a"/>
    <property type="match status" value="1"/>
</dbReference>
<dbReference type="AlphaFoldDB" id="B8CDJ2"/>
<reference evidence="6 7" key="2">
    <citation type="journal article" date="2008" name="Nature">
        <title>The Phaeodactylum genome reveals the evolutionary history of diatom genomes.</title>
        <authorList>
            <person name="Bowler C."/>
            <person name="Allen A.E."/>
            <person name="Badger J.H."/>
            <person name="Grimwood J."/>
            <person name="Jabbari K."/>
            <person name="Kuo A."/>
            <person name="Maheswari U."/>
            <person name="Martens C."/>
            <person name="Maumus F."/>
            <person name="Otillar R.P."/>
            <person name="Rayko E."/>
            <person name="Salamov A."/>
            <person name="Vandepoele K."/>
            <person name="Beszteri B."/>
            <person name="Gruber A."/>
            <person name="Heijde M."/>
            <person name="Katinka M."/>
            <person name="Mock T."/>
            <person name="Valentin K."/>
            <person name="Verret F."/>
            <person name="Berges J.A."/>
            <person name="Brownlee C."/>
            <person name="Cadoret J.P."/>
            <person name="Chiovitti A."/>
            <person name="Choi C.J."/>
            <person name="Coesel S."/>
            <person name="De Martino A."/>
            <person name="Detter J.C."/>
            <person name="Durkin C."/>
            <person name="Falciatore A."/>
            <person name="Fournet J."/>
            <person name="Haruta M."/>
            <person name="Huysman M.J."/>
            <person name="Jenkins B.D."/>
            <person name="Jiroutova K."/>
            <person name="Jorgensen R.E."/>
            <person name="Joubert Y."/>
            <person name="Kaplan A."/>
            <person name="Kroger N."/>
            <person name="Kroth P.G."/>
            <person name="La Roche J."/>
            <person name="Lindquist E."/>
            <person name="Lommer M."/>
            <person name="Martin-Jezequel V."/>
            <person name="Lopez P.J."/>
            <person name="Lucas S."/>
            <person name="Mangogna M."/>
            <person name="McGinnis K."/>
            <person name="Medlin L.K."/>
            <person name="Montsant A."/>
            <person name="Oudot-Le Secq M.P."/>
            <person name="Napoli C."/>
            <person name="Obornik M."/>
            <person name="Parker M.S."/>
            <person name="Petit J.L."/>
            <person name="Porcel B.M."/>
            <person name="Poulsen N."/>
            <person name="Robison M."/>
            <person name="Rychlewski L."/>
            <person name="Rynearson T.A."/>
            <person name="Schmutz J."/>
            <person name="Shapiro H."/>
            <person name="Siaut M."/>
            <person name="Stanley M."/>
            <person name="Sussman M.R."/>
            <person name="Taylor A.R."/>
            <person name="Vardi A."/>
            <person name="von Dassow P."/>
            <person name="Vyverman W."/>
            <person name="Willis A."/>
            <person name="Wyrwicz L.S."/>
            <person name="Rokhsar D.S."/>
            <person name="Weissenbach J."/>
            <person name="Armbrust E.V."/>
            <person name="Green B.R."/>
            <person name="Van de Peer Y."/>
            <person name="Grigoriev I.V."/>
        </authorList>
    </citation>
    <scope>NUCLEOTIDE SEQUENCE [LARGE SCALE GENOMIC DNA]</scope>
    <source>
        <strain evidence="6 7">CCMP1335</strain>
    </source>
</reference>
<feature type="transmembrane region" description="Helical" evidence="5">
    <location>
        <begin position="40"/>
        <end position="64"/>
    </location>
</feature>
<dbReference type="InterPro" id="IPR005178">
    <property type="entry name" value="Ostalpha/TMEM184C"/>
</dbReference>
<dbReference type="STRING" id="35128.B8CDJ2"/>
<reference evidence="6 7" key="1">
    <citation type="journal article" date="2004" name="Science">
        <title>The genome of the diatom Thalassiosira pseudonana: ecology, evolution, and metabolism.</title>
        <authorList>
            <person name="Armbrust E.V."/>
            <person name="Berges J.A."/>
            <person name="Bowler C."/>
            <person name="Green B.R."/>
            <person name="Martinez D."/>
            <person name="Putnam N.H."/>
            <person name="Zhou S."/>
            <person name="Allen A.E."/>
            <person name="Apt K.E."/>
            <person name="Bechner M."/>
            <person name="Brzezinski M.A."/>
            <person name="Chaal B.K."/>
            <person name="Chiovitti A."/>
            <person name="Davis A.K."/>
            <person name="Demarest M.S."/>
            <person name="Detter J.C."/>
            <person name="Glavina T."/>
            <person name="Goodstein D."/>
            <person name="Hadi M.Z."/>
            <person name="Hellsten U."/>
            <person name="Hildebrand M."/>
            <person name="Jenkins B.D."/>
            <person name="Jurka J."/>
            <person name="Kapitonov V.V."/>
            <person name="Kroger N."/>
            <person name="Lau W.W."/>
            <person name="Lane T.W."/>
            <person name="Larimer F.W."/>
            <person name="Lippmeier J.C."/>
            <person name="Lucas S."/>
            <person name="Medina M."/>
            <person name="Montsant A."/>
            <person name="Obornik M."/>
            <person name="Parker M.S."/>
            <person name="Palenik B."/>
            <person name="Pazour G.J."/>
            <person name="Richardson P.M."/>
            <person name="Rynearson T.A."/>
            <person name="Saito M.A."/>
            <person name="Schwartz D.C."/>
            <person name="Thamatrakoln K."/>
            <person name="Valentin K."/>
            <person name="Vardi A."/>
            <person name="Wilkerson F.P."/>
            <person name="Rokhsar D.S."/>
        </authorList>
    </citation>
    <scope>NUCLEOTIDE SEQUENCE [LARGE SCALE GENOMIC DNA]</scope>
    <source>
        <strain evidence="6 7">CCMP1335</strain>
    </source>
</reference>
<dbReference type="KEGG" id="tps:THAPSDRAFT_30149"/>